<evidence type="ECO:0000313" key="29">
    <source>
        <dbReference type="Proteomes" id="UP000237000"/>
    </source>
</evidence>
<evidence type="ECO:0000256" key="15">
    <source>
        <dbReference type="ARBA" id="ARBA00022803"/>
    </source>
</evidence>
<feature type="domain" description="Serine/threonine specific protein phosphatases" evidence="27">
    <location>
        <begin position="188"/>
        <end position="464"/>
    </location>
</feature>
<dbReference type="InterPro" id="IPR041753">
    <property type="entry name" value="PP5_C"/>
</dbReference>
<keyword evidence="18" id="KW-1133">Transmembrane helix</keyword>
<dbReference type="GO" id="GO:0046872">
    <property type="term" value="F:metal ion binding"/>
    <property type="evidence" value="ECO:0007669"/>
    <property type="project" value="UniProtKB-KW"/>
</dbReference>
<evidence type="ECO:0000256" key="25">
    <source>
        <dbReference type="PIRSR" id="PIRSR033096-1"/>
    </source>
</evidence>
<dbReference type="GO" id="GO:0005789">
    <property type="term" value="C:endoplasmic reticulum membrane"/>
    <property type="evidence" value="ECO:0007669"/>
    <property type="project" value="UniProtKB-SubCell"/>
</dbReference>
<dbReference type="CDD" id="cd07417">
    <property type="entry name" value="MPP_PP5_C"/>
    <property type="match status" value="1"/>
</dbReference>
<dbReference type="PIRSF" id="PIRSF033096">
    <property type="entry name" value="PPPtase_5"/>
    <property type="match status" value="1"/>
</dbReference>
<sequence>MEAERSDVSQAEEFKVRANEAFKAHKYAQAIDLYTQAIEINSQNAVYWANRSFAHLKLEEYGSAIQDASKAIEVDPKYSKGYYRRGAAYLAMGKFKEALKDFQQVKRICPNDPDATKKLKECEKAVMKLKFEEAIAAPTSEKRSVAESIDFRSIDVEPQYSGARIEGDVVTLEFVKRMMEDFKNQKFLHKRYAYQIVLQTREMLQALPSLVDVTVPEGSHFTVCGDVHGQFYDLLNIFELNGLPSDENPYLFNGDFVDRGSFSLEVILTLFAFKCMSPSAMYLARGNHESKSMNKIYGFEGEVRSKLSETFVELFSEVFCCLPLAHVINQKVFVVHGGLFSVDGVKLSDIRAIDRFCEPPEEGLMCELLWSDPQPSLGRGPSKRGVGLSFGADVTKRFLQENNLDLVVRSHEVKDEGYEIEHDGKLITVFSAPNYCDQMGNKGAFIRFEAPELKPNIITFSAVAHPDVKPMAYANNFLRMFQ</sequence>
<comment type="catalytic activity">
    <reaction evidence="23">
        <text>O-phospho-L-threonyl-[protein] + H2O = L-threonyl-[protein] + phosphate</text>
        <dbReference type="Rhea" id="RHEA:47004"/>
        <dbReference type="Rhea" id="RHEA-COMP:11060"/>
        <dbReference type="Rhea" id="RHEA-COMP:11605"/>
        <dbReference type="ChEBI" id="CHEBI:15377"/>
        <dbReference type="ChEBI" id="CHEBI:30013"/>
        <dbReference type="ChEBI" id="CHEBI:43474"/>
        <dbReference type="ChEBI" id="CHEBI:61977"/>
        <dbReference type="EC" id="3.1.3.16"/>
    </reaction>
</comment>
<dbReference type="InterPro" id="IPR011990">
    <property type="entry name" value="TPR-like_helical_dom_sf"/>
</dbReference>
<evidence type="ECO:0000256" key="12">
    <source>
        <dbReference type="ARBA" id="ARBA00022723"/>
    </source>
</evidence>
<keyword evidence="13" id="KW-0677">Repeat</keyword>
<dbReference type="SUPFAM" id="SSF48452">
    <property type="entry name" value="TPR-like"/>
    <property type="match status" value="1"/>
</dbReference>
<evidence type="ECO:0000256" key="10">
    <source>
        <dbReference type="ARBA" id="ARBA00022490"/>
    </source>
</evidence>
<name>A0A2P5EYN2_TREOI</name>
<evidence type="ECO:0000256" key="4">
    <source>
        <dbReference type="ARBA" id="ARBA00004477"/>
    </source>
</evidence>
<comment type="subunit">
    <text evidence="24">Interacts with PHYA and PHYB, mostly when they are phosphorylated and in Pfr forms.</text>
</comment>
<dbReference type="InterPro" id="IPR004843">
    <property type="entry name" value="Calcineurin-like_PHP"/>
</dbReference>
<dbReference type="Gene3D" id="1.25.40.10">
    <property type="entry name" value="Tetratricopeptide repeat domain"/>
    <property type="match status" value="1"/>
</dbReference>
<evidence type="ECO:0000256" key="17">
    <source>
        <dbReference type="ARBA" id="ARBA00022912"/>
    </source>
</evidence>
<dbReference type="InterPro" id="IPR013235">
    <property type="entry name" value="PPP_dom"/>
</dbReference>
<dbReference type="Pfam" id="PF13181">
    <property type="entry name" value="TPR_8"/>
    <property type="match status" value="1"/>
</dbReference>
<evidence type="ECO:0000256" key="21">
    <source>
        <dbReference type="ARBA" id="ARBA00023242"/>
    </source>
</evidence>
<keyword evidence="20" id="KW-0464">Manganese</keyword>
<keyword evidence="12" id="KW-0479">Metal-binding</keyword>
<keyword evidence="10" id="KW-0963">Cytoplasm</keyword>
<evidence type="ECO:0000256" key="20">
    <source>
        <dbReference type="ARBA" id="ARBA00023211"/>
    </source>
</evidence>
<dbReference type="PROSITE" id="PS50005">
    <property type="entry name" value="TPR"/>
    <property type="match status" value="3"/>
</dbReference>
<protein>
    <recommendedName>
        <fullName evidence="9">Serine/threonine-protein phosphatase 5</fullName>
        <ecNumber evidence="8">3.1.3.16</ecNumber>
    </recommendedName>
</protein>
<keyword evidence="16" id="KW-0256">Endoplasmic reticulum</keyword>
<feature type="repeat" description="TPR" evidence="26">
    <location>
        <begin position="11"/>
        <end position="44"/>
    </location>
</feature>
<dbReference type="FunCoup" id="A0A2P5EYN2">
    <property type="interactions" value="3839"/>
</dbReference>
<evidence type="ECO:0000256" key="6">
    <source>
        <dbReference type="ARBA" id="ARBA00004642"/>
    </source>
</evidence>
<evidence type="ECO:0000256" key="24">
    <source>
        <dbReference type="ARBA" id="ARBA00064524"/>
    </source>
</evidence>
<dbReference type="GO" id="GO:0016607">
    <property type="term" value="C:nuclear speck"/>
    <property type="evidence" value="ECO:0007669"/>
    <property type="project" value="UniProtKB-SubCell"/>
</dbReference>
<dbReference type="InterPro" id="IPR006186">
    <property type="entry name" value="Ser/Thr-sp_prot-phosphatase"/>
</dbReference>
<evidence type="ECO:0000256" key="23">
    <source>
        <dbReference type="ARBA" id="ARBA00048336"/>
    </source>
</evidence>
<dbReference type="Pfam" id="PF00515">
    <property type="entry name" value="TPR_1"/>
    <property type="match status" value="1"/>
</dbReference>
<dbReference type="OrthoDB" id="445564at2759"/>
<dbReference type="PROSITE" id="PS50293">
    <property type="entry name" value="TPR_REGION"/>
    <property type="match status" value="1"/>
</dbReference>
<feature type="repeat" description="TPR" evidence="26">
    <location>
        <begin position="79"/>
        <end position="112"/>
    </location>
</feature>
<keyword evidence="17" id="KW-0904">Protein phosphatase</keyword>
<comment type="cofactor">
    <cofactor evidence="1">
        <name>Mn(2+)</name>
        <dbReference type="ChEBI" id="CHEBI:29035"/>
    </cofactor>
</comment>
<evidence type="ECO:0000256" key="14">
    <source>
        <dbReference type="ARBA" id="ARBA00022801"/>
    </source>
</evidence>
<evidence type="ECO:0000256" key="8">
    <source>
        <dbReference type="ARBA" id="ARBA00013081"/>
    </source>
</evidence>
<dbReference type="Gene3D" id="3.60.21.10">
    <property type="match status" value="1"/>
</dbReference>
<evidence type="ECO:0000256" key="19">
    <source>
        <dbReference type="ARBA" id="ARBA00023136"/>
    </source>
</evidence>
<keyword evidence="15 26" id="KW-0802">TPR repeat</keyword>
<dbReference type="SMART" id="SM00028">
    <property type="entry name" value="TPR"/>
    <property type="match status" value="3"/>
</dbReference>
<dbReference type="FunFam" id="3.60.21.10:FF:000021">
    <property type="entry name" value="Serine/threonine-protein phosphatase 5"/>
    <property type="match status" value="1"/>
</dbReference>
<dbReference type="EMBL" id="JXTC01000081">
    <property type="protein sequence ID" value="PON90643.1"/>
    <property type="molecule type" value="Genomic_DNA"/>
</dbReference>
<comment type="subcellular location">
    <subcellularLocation>
        <location evidence="5">Cytoplasm</location>
    </subcellularLocation>
    <subcellularLocation>
        <location evidence="4">Endoplasmic reticulum membrane</location>
        <topology evidence="4">Multi-pass membrane protein</topology>
    </subcellularLocation>
    <subcellularLocation>
        <location evidence="2">Nucleus membrane</location>
        <topology evidence="2">Multi-pass membrane protein</topology>
    </subcellularLocation>
    <subcellularLocation>
        <location evidence="3">Nucleus speckle</location>
    </subcellularLocation>
    <subcellularLocation>
        <location evidence="6">Nucleus</location>
        <location evidence="6">Nucleoplasm</location>
    </subcellularLocation>
</comment>
<dbReference type="PANTHER" id="PTHR45668:SF5">
    <property type="entry name" value="SERINE_THREONINE-PROTEIN PHOSPHATASE 5"/>
    <property type="match status" value="1"/>
</dbReference>
<evidence type="ECO:0000256" key="11">
    <source>
        <dbReference type="ARBA" id="ARBA00022692"/>
    </source>
</evidence>
<dbReference type="PANTHER" id="PTHR45668">
    <property type="entry name" value="SERINE/THREONINE-PROTEIN PHOSPHATASE 5-RELATED"/>
    <property type="match status" value="1"/>
</dbReference>
<evidence type="ECO:0000256" key="7">
    <source>
        <dbReference type="ARBA" id="ARBA00008786"/>
    </source>
</evidence>
<dbReference type="PRINTS" id="PR00114">
    <property type="entry name" value="STPHPHTASE"/>
</dbReference>
<dbReference type="InterPro" id="IPR019734">
    <property type="entry name" value="TPR_rpt"/>
</dbReference>
<dbReference type="InterPro" id="IPR051134">
    <property type="entry name" value="PPP_phosphatase"/>
</dbReference>
<dbReference type="InterPro" id="IPR029052">
    <property type="entry name" value="Metallo-depent_PP-like"/>
</dbReference>
<keyword evidence="19" id="KW-0472">Membrane</keyword>
<evidence type="ECO:0000256" key="26">
    <source>
        <dbReference type="PROSITE-ProRule" id="PRU00339"/>
    </source>
</evidence>
<evidence type="ECO:0000256" key="22">
    <source>
        <dbReference type="ARBA" id="ARBA00047761"/>
    </source>
</evidence>
<accession>A0A2P5EYN2</accession>
<evidence type="ECO:0000259" key="27">
    <source>
        <dbReference type="SMART" id="SM00156"/>
    </source>
</evidence>
<evidence type="ECO:0000256" key="18">
    <source>
        <dbReference type="ARBA" id="ARBA00022989"/>
    </source>
</evidence>
<feature type="active site" description="Proton donor/acceptor" evidence="25">
    <location>
        <position position="288"/>
    </location>
</feature>
<proteinExistence type="inferred from homology"/>
<dbReference type="GO" id="GO:0004722">
    <property type="term" value="F:protein serine/threonine phosphatase activity"/>
    <property type="evidence" value="ECO:0007669"/>
    <property type="project" value="UniProtKB-EC"/>
</dbReference>
<dbReference type="STRING" id="63057.A0A2P5EYN2"/>
<dbReference type="GO" id="GO:0031965">
    <property type="term" value="C:nuclear membrane"/>
    <property type="evidence" value="ECO:0007669"/>
    <property type="project" value="UniProtKB-SubCell"/>
</dbReference>
<keyword evidence="11" id="KW-0812">Transmembrane</keyword>
<evidence type="ECO:0000256" key="1">
    <source>
        <dbReference type="ARBA" id="ARBA00001936"/>
    </source>
</evidence>
<evidence type="ECO:0000256" key="13">
    <source>
        <dbReference type="ARBA" id="ARBA00022737"/>
    </source>
</evidence>
<dbReference type="SUPFAM" id="SSF56300">
    <property type="entry name" value="Metallo-dependent phosphatases"/>
    <property type="match status" value="1"/>
</dbReference>
<comment type="similarity">
    <text evidence="7">Belongs to the PPP phosphatase family. PP-5 (PP-T) subfamily.</text>
</comment>
<dbReference type="InParanoid" id="A0A2P5EYN2"/>
<keyword evidence="14" id="KW-0378">Hydrolase</keyword>
<keyword evidence="21" id="KW-0539">Nucleus</keyword>
<organism evidence="28 29">
    <name type="scientific">Trema orientale</name>
    <name type="common">Charcoal tree</name>
    <name type="synonym">Celtis orientalis</name>
    <dbReference type="NCBI Taxonomy" id="63057"/>
    <lineage>
        <taxon>Eukaryota</taxon>
        <taxon>Viridiplantae</taxon>
        <taxon>Streptophyta</taxon>
        <taxon>Embryophyta</taxon>
        <taxon>Tracheophyta</taxon>
        <taxon>Spermatophyta</taxon>
        <taxon>Magnoliopsida</taxon>
        <taxon>eudicotyledons</taxon>
        <taxon>Gunneridae</taxon>
        <taxon>Pentapetalae</taxon>
        <taxon>rosids</taxon>
        <taxon>fabids</taxon>
        <taxon>Rosales</taxon>
        <taxon>Cannabaceae</taxon>
        <taxon>Trema</taxon>
    </lineage>
</organism>
<evidence type="ECO:0000256" key="3">
    <source>
        <dbReference type="ARBA" id="ARBA00004324"/>
    </source>
</evidence>
<evidence type="ECO:0000256" key="16">
    <source>
        <dbReference type="ARBA" id="ARBA00022824"/>
    </source>
</evidence>
<dbReference type="Pfam" id="PF08321">
    <property type="entry name" value="PPP5"/>
    <property type="match status" value="1"/>
</dbReference>
<reference evidence="29" key="1">
    <citation type="submission" date="2016-06" db="EMBL/GenBank/DDBJ databases">
        <title>Parallel loss of symbiosis genes in relatives of nitrogen-fixing non-legume Parasponia.</title>
        <authorList>
            <person name="Van Velzen R."/>
            <person name="Holmer R."/>
            <person name="Bu F."/>
            <person name="Rutten L."/>
            <person name="Van Zeijl A."/>
            <person name="Liu W."/>
            <person name="Santuari L."/>
            <person name="Cao Q."/>
            <person name="Sharma T."/>
            <person name="Shen D."/>
            <person name="Roswanjaya Y."/>
            <person name="Wardhani T."/>
            <person name="Kalhor M.S."/>
            <person name="Jansen J."/>
            <person name="Van den Hoogen J."/>
            <person name="Gungor B."/>
            <person name="Hartog M."/>
            <person name="Hontelez J."/>
            <person name="Verver J."/>
            <person name="Yang W.-C."/>
            <person name="Schijlen E."/>
            <person name="Repin R."/>
            <person name="Schilthuizen M."/>
            <person name="Schranz E."/>
            <person name="Heidstra R."/>
            <person name="Miyata K."/>
            <person name="Fedorova E."/>
            <person name="Kohlen W."/>
            <person name="Bisseling T."/>
            <person name="Smit S."/>
            <person name="Geurts R."/>
        </authorList>
    </citation>
    <scope>NUCLEOTIDE SEQUENCE [LARGE SCALE GENOMIC DNA]</scope>
    <source>
        <strain evidence="29">cv. RG33-2</strain>
    </source>
</reference>
<feature type="repeat" description="TPR" evidence="26">
    <location>
        <begin position="45"/>
        <end position="78"/>
    </location>
</feature>
<evidence type="ECO:0000313" key="28">
    <source>
        <dbReference type="EMBL" id="PON90643.1"/>
    </source>
</evidence>
<evidence type="ECO:0000256" key="5">
    <source>
        <dbReference type="ARBA" id="ARBA00004496"/>
    </source>
</evidence>
<keyword evidence="29" id="KW-1185">Reference proteome</keyword>
<dbReference type="EC" id="3.1.3.16" evidence="8"/>
<evidence type="ECO:0000256" key="9">
    <source>
        <dbReference type="ARBA" id="ARBA00020001"/>
    </source>
</evidence>
<evidence type="ECO:0000256" key="2">
    <source>
        <dbReference type="ARBA" id="ARBA00004232"/>
    </source>
</evidence>
<dbReference type="AlphaFoldDB" id="A0A2P5EYN2"/>
<comment type="caution">
    <text evidence="28">The sequence shown here is derived from an EMBL/GenBank/DDBJ whole genome shotgun (WGS) entry which is preliminary data.</text>
</comment>
<dbReference type="SMART" id="SM00156">
    <property type="entry name" value="PP2Ac"/>
    <property type="match status" value="1"/>
</dbReference>
<dbReference type="FunFam" id="1.25.40.10:FF:000292">
    <property type="entry name" value="Serine/threonine-protein phosphatase 5"/>
    <property type="match status" value="1"/>
</dbReference>
<gene>
    <name evidence="28" type="ORF">TorRG33x02_135000</name>
</gene>
<dbReference type="Proteomes" id="UP000237000">
    <property type="component" value="Unassembled WGS sequence"/>
</dbReference>
<comment type="catalytic activity">
    <reaction evidence="22">
        <text>O-phospho-L-seryl-[protein] + H2O = L-seryl-[protein] + phosphate</text>
        <dbReference type="Rhea" id="RHEA:20629"/>
        <dbReference type="Rhea" id="RHEA-COMP:9863"/>
        <dbReference type="Rhea" id="RHEA-COMP:11604"/>
        <dbReference type="ChEBI" id="CHEBI:15377"/>
        <dbReference type="ChEBI" id="CHEBI:29999"/>
        <dbReference type="ChEBI" id="CHEBI:43474"/>
        <dbReference type="ChEBI" id="CHEBI:83421"/>
        <dbReference type="EC" id="3.1.3.16"/>
    </reaction>
</comment>
<dbReference type="Pfam" id="PF00149">
    <property type="entry name" value="Metallophos"/>
    <property type="match status" value="1"/>
</dbReference>